<keyword evidence="2" id="KW-0496">Mitochondrion</keyword>
<feature type="compositionally biased region" description="Basic and acidic residues" evidence="4">
    <location>
        <begin position="90"/>
        <end position="103"/>
    </location>
</feature>
<comment type="subcellular location">
    <subcellularLocation>
        <location evidence="1">Mitochondrion</location>
    </subcellularLocation>
</comment>
<gene>
    <name evidence="5" type="primary">Mrps36</name>
    <name evidence="5" type="ORF">CM83_100124</name>
</gene>
<evidence type="ECO:0000256" key="1">
    <source>
        <dbReference type="ARBA" id="ARBA00004173"/>
    </source>
</evidence>
<name>A0A0A9W910_LYGHE</name>
<evidence type="ECO:0000313" key="5">
    <source>
        <dbReference type="EMBL" id="JAG04274.1"/>
    </source>
</evidence>
<dbReference type="InterPro" id="IPR020373">
    <property type="entry name" value="Kgd4/YMR-31"/>
</dbReference>
<evidence type="ECO:0000256" key="2">
    <source>
        <dbReference type="ARBA" id="ARBA00023128"/>
    </source>
</evidence>
<feature type="region of interest" description="Disordered" evidence="4">
    <location>
        <begin position="41"/>
        <end position="110"/>
    </location>
</feature>
<sequence length="110" mass="12459">MRICFAYFKGSALKVKPHIPRIKFRYGKGRTTQQTPIPQQAFRPVSSSSGKILKSQEVVMREGPPRPYYRKKLTEEEIESINSGGAPLESKVEKTKPKGDGQNKKKPVKK</sequence>
<dbReference type="AlphaFoldDB" id="A0A0A9W910"/>
<protein>
    <submittedName>
        <fullName evidence="5">28S ribosomal protein S36, mitochondrial</fullName>
    </submittedName>
</protein>
<reference evidence="5" key="1">
    <citation type="journal article" date="2014" name="PLoS ONE">
        <title>Transcriptome-Based Identification of ABC Transporters in the Western Tarnished Plant Bug Lygus hesperus.</title>
        <authorList>
            <person name="Hull J.J."/>
            <person name="Chaney K."/>
            <person name="Geib S.M."/>
            <person name="Fabrick J.A."/>
            <person name="Brent C.S."/>
            <person name="Walsh D."/>
            <person name="Lavine L.C."/>
        </authorList>
    </citation>
    <scope>NUCLEOTIDE SEQUENCE</scope>
</reference>
<reference evidence="5" key="2">
    <citation type="submission" date="2014-07" db="EMBL/GenBank/DDBJ databases">
        <authorList>
            <person name="Hull J."/>
        </authorList>
    </citation>
    <scope>NUCLEOTIDE SEQUENCE</scope>
</reference>
<evidence type="ECO:0000256" key="3">
    <source>
        <dbReference type="ARBA" id="ARBA00043970"/>
    </source>
</evidence>
<dbReference type="GO" id="GO:0006103">
    <property type="term" value="P:2-oxoglutarate metabolic process"/>
    <property type="evidence" value="ECO:0007669"/>
    <property type="project" value="InterPro"/>
</dbReference>
<proteinExistence type="inferred from homology"/>
<dbReference type="GO" id="GO:0005739">
    <property type="term" value="C:mitochondrion"/>
    <property type="evidence" value="ECO:0007669"/>
    <property type="project" value="UniProtKB-SubCell"/>
</dbReference>
<reference evidence="6" key="3">
    <citation type="submission" date="2014-09" db="EMBL/GenBank/DDBJ databases">
        <authorList>
            <person name="Magalhaes I.L.F."/>
            <person name="Oliveira U."/>
            <person name="Santos F.R."/>
            <person name="Vidigal T.H.D.A."/>
            <person name="Brescovit A.D."/>
            <person name="Santos A.J."/>
        </authorList>
    </citation>
    <scope>NUCLEOTIDE SEQUENCE</scope>
</reference>
<evidence type="ECO:0000256" key="4">
    <source>
        <dbReference type="SAM" id="MobiDB-lite"/>
    </source>
</evidence>
<organism evidence="5">
    <name type="scientific">Lygus hesperus</name>
    <name type="common">Western plant bug</name>
    <dbReference type="NCBI Taxonomy" id="30085"/>
    <lineage>
        <taxon>Eukaryota</taxon>
        <taxon>Metazoa</taxon>
        <taxon>Ecdysozoa</taxon>
        <taxon>Arthropoda</taxon>
        <taxon>Hexapoda</taxon>
        <taxon>Insecta</taxon>
        <taxon>Pterygota</taxon>
        <taxon>Neoptera</taxon>
        <taxon>Paraneoptera</taxon>
        <taxon>Hemiptera</taxon>
        <taxon>Heteroptera</taxon>
        <taxon>Panheteroptera</taxon>
        <taxon>Cimicomorpha</taxon>
        <taxon>Miridae</taxon>
        <taxon>Mirini</taxon>
        <taxon>Lygus</taxon>
    </lineage>
</organism>
<keyword evidence="5" id="KW-0689">Ribosomal protein</keyword>
<keyword evidence="5" id="KW-0687">Ribonucleoprotein</keyword>
<evidence type="ECO:0000313" key="6">
    <source>
        <dbReference type="EMBL" id="JAG49472.1"/>
    </source>
</evidence>
<comment type="similarity">
    <text evidence="3">Belongs to the alpha-ketoglutarate dehydrogenase component 4 family.</text>
</comment>
<dbReference type="GO" id="GO:0005840">
    <property type="term" value="C:ribosome"/>
    <property type="evidence" value="ECO:0007669"/>
    <property type="project" value="UniProtKB-KW"/>
</dbReference>
<dbReference type="Pfam" id="PF10937">
    <property type="entry name" value="Kgd4-YMR31"/>
    <property type="match status" value="1"/>
</dbReference>
<dbReference type="EMBL" id="GBHO01039330">
    <property type="protein sequence ID" value="JAG04274.1"/>
    <property type="molecule type" value="Transcribed_RNA"/>
</dbReference>
<accession>A0A0A9W910</accession>
<dbReference type="EMBL" id="GBRD01016354">
    <property type="protein sequence ID" value="JAG49472.1"/>
    <property type="molecule type" value="Transcribed_RNA"/>
</dbReference>